<organism evidence="3 4">
    <name type="scientific">Mycolicibacterium celeriflavum</name>
    <name type="common">Mycobacterium celeriflavum</name>
    <dbReference type="NCBI Taxonomy" id="1249101"/>
    <lineage>
        <taxon>Bacteria</taxon>
        <taxon>Bacillati</taxon>
        <taxon>Actinomycetota</taxon>
        <taxon>Actinomycetes</taxon>
        <taxon>Mycobacteriales</taxon>
        <taxon>Mycobacteriaceae</taxon>
        <taxon>Mycolicibacterium</taxon>
    </lineage>
</organism>
<dbReference type="InterPro" id="IPR000551">
    <property type="entry name" value="MerR-type_HTH_dom"/>
</dbReference>
<keyword evidence="1" id="KW-0238">DNA-binding</keyword>
<dbReference type="SMART" id="SM00422">
    <property type="entry name" value="HTH_MERR"/>
    <property type="match status" value="1"/>
</dbReference>
<reference evidence="3 4" key="1">
    <citation type="journal article" date="2019" name="Emerg. Microbes Infect.">
        <title>Comprehensive subspecies identification of 175 nontuberculous mycobacteria species based on 7547 genomic profiles.</title>
        <authorList>
            <person name="Matsumoto Y."/>
            <person name="Kinjo T."/>
            <person name="Motooka D."/>
            <person name="Nabeya D."/>
            <person name="Jung N."/>
            <person name="Uechi K."/>
            <person name="Horii T."/>
            <person name="Iida T."/>
            <person name="Fujita J."/>
            <person name="Nakamura S."/>
        </authorList>
    </citation>
    <scope>NUCLEOTIDE SEQUENCE [LARGE SCALE GENOMIC DNA]</scope>
    <source>
        <strain evidence="3 4">JCM 18439</strain>
    </source>
</reference>
<dbReference type="GO" id="GO:0003677">
    <property type="term" value="F:DNA binding"/>
    <property type="evidence" value="ECO:0007669"/>
    <property type="project" value="UniProtKB-KW"/>
</dbReference>
<evidence type="ECO:0000256" key="1">
    <source>
        <dbReference type="ARBA" id="ARBA00023125"/>
    </source>
</evidence>
<keyword evidence="4" id="KW-1185">Reference proteome</keyword>
<dbReference type="Gene3D" id="1.10.1660.10">
    <property type="match status" value="1"/>
</dbReference>
<evidence type="ECO:0000259" key="2">
    <source>
        <dbReference type="PROSITE" id="PS50937"/>
    </source>
</evidence>
<dbReference type="InterPro" id="IPR009061">
    <property type="entry name" value="DNA-bd_dom_put_sf"/>
</dbReference>
<feature type="domain" description="HTH merR-type" evidence="2">
    <location>
        <begin position="34"/>
        <end position="102"/>
    </location>
</feature>
<dbReference type="InterPro" id="IPR047057">
    <property type="entry name" value="MerR_fam"/>
</dbReference>
<name>A0A7I7RBZ0_MYCCF</name>
<proteinExistence type="predicted"/>
<dbReference type="AlphaFoldDB" id="A0A7I7RBZ0"/>
<dbReference type="PROSITE" id="PS50937">
    <property type="entry name" value="HTH_MERR_2"/>
    <property type="match status" value="1"/>
</dbReference>
<dbReference type="PANTHER" id="PTHR30204">
    <property type="entry name" value="REDOX-CYCLING DRUG-SENSING TRANSCRIPTIONAL ACTIVATOR SOXR"/>
    <property type="match status" value="1"/>
</dbReference>
<dbReference type="PANTHER" id="PTHR30204:SF93">
    <property type="entry name" value="HTH MERR-TYPE DOMAIN-CONTAINING PROTEIN"/>
    <property type="match status" value="1"/>
</dbReference>
<sequence>MGLLANSDETTSTFARKRRHAVTVIPWSVAALAEYRLDELAQISGVSARNIRAYRERGLLDPPRRVGRSAFYDDYHLSQLRTINQLHRRGFSSAHIAEFFASLRRGADLADILGIQRAVLGPRTESGDAGPTAADTAVEALDIDPDSDEGRRLVEYGLAQLADGVMRLTDPAMAQVVARAADQHGYVSALLQIFEASGRAIDGLAEGFLHVLDECVAARFGEGRGPRPEEAEELGRLVRDYRDLWTSVVSLRLDKALQEHTAGAGSRYAEGVVLSGRRES</sequence>
<dbReference type="SUPFAM" id="SSF46955">
    <property type="entry name" value="Putative DNA-binding domain"/>
    <property type="match status" value="1"/>
</dbReference>
<dbReference type="Pfam" id="PF13411">
    <property type="entry name" value="MerR_1"/>
    <property type="match status" value="1"/>
</dbReference>
<dbReference type="KEGG" id="mcee:MCEL_00660"/>
<dbReference type="GO" id="GO:0003700">
    <property type="term" value="F:DNA-binding transcription factor activity"/>
    <property type="evidence" value="ECO:0007669"/>
    <property type="project" value="InterPro"/>
</dbReference>
<evidence type="ECO:0000313" key="4">
    <source>
        <dbReference type="Proteomes" id="UP000466431"/>
    </source>
</evidence>
<evidence type="ECO:0000313" key="3">
    <source>
        <dbReference type="EMBL" id="BBY41771.1"/>
    </source>
</evidence>
<dbReference type="EMBL" id="AP022591">
    <property type="protein sequence ID" value="BBY41771.1"/>
    <property type="molecule type" value="Genomic_DNA"/>
</dbReference>
<dbReference type="Proteomes" id="UP000466431">
    <property type="component" value="Chromosome"/>
</dbReference>
<protein>
    <recommendedName>
        <fullName evidence="2">HTH merR-type domain-containing protein</fullName>
    </recommendedName>
</protein>
<gene>
    <name evidence="3" type="ORF">MCEL_00660</name>
</gene>
<accession>A0A7I7RBZ0</accession>